<accession>A0A8T0HS22</accession>
<feature type="compositionally biased region" description="Basic and acidic residues" evidence="6">
    <location>
        <begin position="668"/>
        <end position="678"/>
    </location>
</feature>
<feature type="compositionally biased region" description="Polar residues" evidence="6">
    <location>
        <begin position="435"/>
        <end position="450"/>
    </location>
</feature>
<evidence type="ECO:0000256" key="6">
    <source>
        <dbReference type="SAM" id="MobiDB-lite"/>
    </source>
</evidence>
<evidence type="ECO:0000259" key="7">
    <source>
        <dbReference type="PROSITE" id="PS50072"/>
    </source>
</evidence>
<feature type="compositionally biased region" description="Basic residues" evidence="6">
    <location>
        <begin position="282"/>
        <end position="320"/>
    </location>
</feature>
<dbReference type="GO" id="GO:0005737">
    <property type="term" value="C:cytoplasm"/>
    <property type="evidence" value="ECO:0007669"/>
    <property type="project" value="TreeGrafter"/>
</dbReference>
<feature type="compositionally biased region" description="Basic and acidic residues" evidence="6">
    <location>
        <begin position="381"/>
        <end position="399"/>
    </location>
</feature>
<dbReference type="AlphaFoldDB" id="A0A8T0HS22"/>
<organism evidence="8 9">
    <name type="scientific">Ceratodon purpureus</name>
    <name type="common">Fire moss</name>
    <name type="synonym">Dicranum purpureum</name>
    <dbReference type="NCBI Taxonomy" id="3225"/>
    <lineage>
        <taxon>Eukaryota</taxon>
        <taxon>Viridiplantae</taxon>
        <taxon>Streptophyta</taxon>
        <taxon>Embryophyta</taxon>
        <taxon>Bryophyta</taxon>
        <taxon>Bryophytina</taxon>
        <taxon>Bryopsida</taxon>
        <taxon>Dicranidae</taxon>
        <taxon>Pseudoditrichales</taxon>
        <taxon>Ditrichaceae</taxon>
        <taxon>Ceratodon</taxon>
    </lineage>
</organism>
<dbReference type="SUPFAM" id="SSF50891">
    <property type="entry name" value="Cyclophilin-like"/>
    <property type="match status" value="1"/>
</dbReference>
<sequence>MNKKGPNPKVYFNISIGGDHIGRIVMELYADVVPKTAENFRALCTGEKGLGCNTKKPLHFKDTIFHRIIPGFMAQGGDFSKRDGTGGESIYGGKFPDENFKYVHDGSGVLSMANAGPNSNGSQFFLTFKQQPHLNGKHVVFGKVVEGLDILKKIEAVPTSGPRNRPDVAIKVVDCGEVLHGQENGVISVNEDQRKTKKSKGSRDDYSSDDIKEPARSKRKHKTAVKDQRRKKRRRYSRDSSDFSSNSDSYSDSSSYTDSDSDSDSQFDSSSDVSSSSDDDRRKRKRKPVRKEKKRSMTRNRDKRKDRKRKRRIRSRRKSKWSSESDSSDSESKSCSSDSESETGSDVSLRVKRRVSPKIQIREKQTTSSRGVKSSLTTEPKLVEEDVEVELKSSKTDQKGKHKTSEKREPACDSLQEDTKSHKFDLFKTKASKDISLSRSPIPSMSQSRSPGKRSLSRSTSRGGSPVGRKRSQCRSPNLNPAPRRPEPLKKNSQTKSRSFSPVASSPKPFQNLSQKGRSQRQSLSRSQSRNLSHSSSKSISPACPTNEKARSPTPPAPPCRFRSRNLVRSPSREGTPKRIRRGRGFSQQYSYARRYRTPDRSPPRTYGFSERGDRERNDRGLNGRYGGYRGSRNQSPRRYRSPVRARSPPRYRRDVRRSKSRSLSPAGRRDGNRRDISRSGSRSASPSGRHAPISSDLRNRLGPRSVPQVKDNCRGRKGRQRRSRSASSLVSCSPSRSLSKSLSPHRKELVCSGNDKSDRRQRRSPTPSVSLSPSPSRSSGANAGLVSYGEEASPRSGSPSK</sequence>
<comment type="caution">
    <text evidence="8">The sequence shown here is derived from an EMBL/GenBank/DDBJ whole genome shotgun (WGS) entry which is preliminary data.</text>
</comment>
<name>A0A8T0HS22_CERPU</name>
<evidence type="ECO:0000256" key="1">
    <source>
        <dbReference type="ARBA" id="ARBA00000971"/>
    </source>
</evidence>
<feature type="compositionally biased region" description="Low complexity" evidence="6">
    <location>
        <begin position="333"/>
        <end position="348"/>
    </location>
</feature>
<dbReference type="InterPro" id="IPR002130">
    <property type="entry name" value="Cyclophilin-type_PPIase_dom"/>
</dbReference>
<proteinExistence type="inferred from homology"/>
<protein>
    <recommendedName>
        <fullName evidence="3">peptidylprolyl isomerase</fullName>
        <ecNumber evidence="3">5.2.1.8</ecNumber>
    </recommendedName>
</protein>
<dbReference type="EMBL" id="CM026426">
    <property type="protein sequence ID" value="KAG0573348.1"/>
    <property type="molecule type" value="Genomic_DNA"/>
</dbReference>
<feature type="region of interest" description="Disordered" evidence="6">
    <location>
        <begin position="184"/>
        <end position="802"/>
    </location>
</feature>
<comment type="catalytic activity">
    <reaction evidence="1">
        <text>[protein]-peptidylproline (omega=180) = [protein]-peptidylproline (omega=0)</text>
        <dbReference type="Rhea" id="RHEA:16237"/>
        <dbReference type="Rhea" id="RHEA-COMP:10747"/>
        <dbReference type="Rhea" id="RHEA-COMP:10748"/>
        <dbReference type="ChEBI" id="CHEBI:83833"/>
        <dbReference type="ChEBI" id="CHEBI:83834"/>
        <dbReference type="EC" id="5.2.1.8"/>
    </reaction>
</comment>
<keyword evidence="5" id="KW-0413">Isomerase</keyword>
<reference evidence="8" key="1">
    <citation type="submission" date="2020-06" db="EMBL/GenBank/DDBJ databases">
        <title>WGS assembly of Ceratodon purpureus strain R40.</title>
        <authorList>
            <person name="Carey S.B."/>
            <person name="Jenkins J."/>
            <person name="Shu S."/>
            <person name="Lovell J.T."/>
            <person name="Sreedasyam A."/>
            <person name="Maumus F."/>
            <person name="Tiley G.P."/>
            <person name="Fernandez-Pozo N."/>
            <person name="Barry K."/>
            <person name="Chen C."/>
            <person name="Wang M."/>
            <person name="Lipzen A."/>
            <person name="Daum C."/>
            <person name="Saski C.A."/>
            <person name="Payton A.C."/>
            <person name="Mcbreen J.C."/>
            <person name="Conrad R.E."/>
            <person name="Kollar L.M."/>
            <person name="Olsson S."/>
            <person name="Huttunen S."/>
            <person name="Landis J.B."/>
            <person name="Wickett N.J."/>
            <person name="Johnson M.G."/>
            <person name="Rensing S.A."/>
            <person name="Grimwood J."/>
            <person name="Schmutz J."/>
            <person name="Mcdaniel S.F."/>
        </authorList>
    </citation>
    <scope>NUCLEOTIDE SEQUENCE</scope>
    <source>
        <strain evidence="8">R40</strain>
    </source>
</reference>
<dbReference type="GO" id="GO:0016018">
    <property type="term" value="F:cyclosporin A binding"/>
    <property type="evidence" value="ECO:0007669"/>
    <property type="project" value="TreeGrafter"/>
</dbReference>
<feature type="compositionally biased region" description="Polar residues" evidence="6">
    <location>
        <begin position="491"/>
        <end position="512"/>
    </location>
</feature>
<feature type="domain" description="PPIase cyclophilin-type" evidence="7">
    <location>
        <begin position="11"/>
        <end position="177"/>
    </location>
</feature>
<feature type="compositionally biased region" description="Basic residues" evidence="6">
    <location>
        <begin position="217"/>
        <end position="236"/>
    </location>
</feature>
<dbReference type="FunFam" id="2.40.100.10:FF:000022">
    <property type="entry name" value="Peptidyl-prolyl cis-trans isomerase CYP95"/>
    <property type="match status" value="1"/>
</dbReference>
<feature type="compositionally biased region" description="Low complexity" evidence="6">
    <location>
        <begin position="726"/>
        <end position="743"/>
    </location>
</feature>
<dbReference type="PROSITE" id="PS00170">
    <property type="entry name" value="CSA_PPIASE_1"/>
    <property type="match status" value="1"/>
</dbReference>
<evidence type="ECO:0000256" key="2">
    <source>
        <dbReference type="ARBA" id="ARBA00007365"/>
    </source>
</evidence>
<evidence type="ECO:0000313" key="8">
    <source>
        <dbReference type="EMBL" id="KAG0573348.1"/>
    </source>
</evidence>
<dbReference type="PANTHER" id="PTHR11071">
    <property type="entry name" value="PEPTIDYL-PROLYL CIS-TRANS ISOMERASE"/>
    <property type="match status" value="1"/>
</dbReference>
<dbReference type="Pfam" id="PF00160">
    <property type="entry name" value="Pro_isomerase"/>
    <property type="match status" value="1"/>
</dbReference>
<feature type="compositionally biased region" description="Low complexity" evidence="6">
    <location>
        <begin position="765"/>
        <end position="780"/>
    </location>
</feature>
<dbReference type="GO" id="GO:0006457">
    <property type="term" value="P:protein folding"/>
    <property type="evidence" value="ECO:0007669"/>
    <property type="project" value="InterPro"/>
</dbReference>
<dbReference type="Gene3D" id="2.40.100.10">
    <property type="entry name" value="Cyclophilin-like"/>
    <property type="match status" value="1"/>
</dbReference>
<feature type="compositionally biased region" description="Basic residues" evidence="6">
    <location>
        <begin position="636"/>
        <end position="661"/>
    </location>
</feature>
<dbReference type="CDD" id="cd01926">
    <property type="entry name" value="cyclophilin_ABH_like"/>
    <property type="match status" value="1"/>
</dbReference>
<evidence type="ECO:0000256" key="3">
    <source>
        <dbReference type="ARBA" id="ARBA00013194"/>
    </source>
</evidence>
<feature type="compositionally biased region" description="Basic and acidic residues" evidence="6">
    <location>
        <begin position="611"/>
        <end position="622"/>
    </location>
</feature>
<feature type="compositionally biased region" description="Low complexity" evidence="6">
    <location>
        <begin position="242"/>
        <end position="258"/>
    </location>
</feature>
<feature type="compositionally biased region" description="Low complexity" evidence="6">
    <location>
        <begin position="679"/>
        <end position="690"/>
    </location>
</feature>
<dbReference type="PANTHER" id="PTHR11071:SF561">
    <property type="entry name" value="PEPTIDYL-PROLYL CIS-TRANS ISOMERASE D-RELATED"/>
    <property type="match status" value="1"/>
</dbReference>
<keyword evidence="4" id="KW-0697">Rotamase</keyword>
<dbReference type="Proteomes" id="UP000822688">
    <property type="component" value="Chromosome V"/>
</dbReference>
<dbReference type="PROSITE" id="PS50072">
    <property type="entry name" value="CSA_PPIASE_2"/>
    <property type="match status" value="1"/>
</dbReference>
<dbReference type="GO" id="GO:0003755">
    <property type="term" value="F:peptidyl-prolyl cis-trans isomerase activity"/>
    <property type="evidence" value="ECO:0007669"/>
    <property type="project" value="UniProtKB-KW"/>
</dbReference>
<dbReference type="InterPro" id="IPR020892">
    <property type="entry name" value="Cyclophilin-type_PPIase_CS"/>
</dbReference>
<feature type="compositionally biased region" description="Polar residues" evidence="6">
    <location>
        <begin position="366"/>
        <end position="378"/>
    </location>
</feature>
<feature type="compositionally biased region" description="Basic and acidic residues" evidence="6">
    <location>
        <begin position="406"/>
        <end position="433"/>
    </location>
</feature>
<feature type="compositionally biased region" description="Basic residues" evidence="6">
    <location>
        <begin position="716"/>
        <end position="725"/>
    </location>
</feature>
<evidence type="ECO:0000256" key="5">
    <source>
        <dbReference type="ARBA" id="ARBA00023235"/>
    </source>
</evidence>
<feature type="compositionally biased region" description="Low complexity" evidence="6">
    <location>
        <begin position="513"/>
        <end position="541"/>
    </location>
</feature>
<comment type="similarity">
    <text evidence="2">Belongs to the cyclophilin-type PPIase family.</text>
</comment>
<feature type="compositionally biased region" description="Basic and acidic residues" evidence="6">
    <location>
        <begin position="201"/>
        <end position="216"/>
    </location>
</feature>
<feature type="compositionally biased region" description="Low complexity" evidence="6">
    <location>
        <begin position="266"/>
        <end position="276"/>
    </location>
</feature>
<keyword evidence="9" id="KW-1185">Reference proteome</keyword>
<dbReference type="PRINTS" id="PR00153">
    <property type="entry name" value="CSAPPISMRASE"/>
</dbReference>
<gene>
    <name evidence="8" type="ORF">KC19_VG170500</name>
</gene>
<dbReference type="EC" id="5.2.1.8" evidence="3"/>
<evidence type="ECO:0000313" key="9">
    <source>
        <dbReference type="Proteomes" id="UP000822688"/>
    </source>
</evidence>
<evidence type="ECO:0000256" key="4">
    <source>
        <dbReference type="ARBA" id="ARBA00023110"/>
    </source>
</evidence>
<dbReference type="InterPro" id="IPR029000">
    <property type="entry name" value="Cyclophilin-like_dom_sf"/>
</dbReference>